<proteinExistence type="predicted"/>
<organism evidence="1">
    <name type="scientific">Anguilla anguilla</name>
    <name type="common">European freshwater eel</name>
    <name type="synonym">Muraena anguilla</name>
    <dbReference type="NCBI Taxonomy" id="7936"/>
    <lineage>
        <taxon>Eukaryota</taxon>
        <taxon>Metazoa</taxon>
        <taxon>Chordata</taxon>
        <taxon>Craniata</taxon>
        <taxon>Vertebrata</taxon>
        <taxon>Euteleostomi</taxon>
        <taxon>Actinopterygii</taxon>
        <taxon>Neopterygii</taxon>
        <taxon>Teleostei</taxon>
        <taxon>Anguilliformes</taxon>
        <taxon>Anguillidae</taxon>
        <taxon>Anguilla</taxon>
    </lineage>
</organism>
<protein>
    <submittedName>
        <fullName evidence="1">Uncharacterized protein</fullName>
    </submittedName>
</protein>
<reference evidence="1" key="2">
    <citation type="journal article" date="2015" name="Fish Shellfish Immunol.">
        <title>Early steps in the European eel (Anguilla anguilla)-Vibrio vulnificus interaction in the gills: Role of the RtxA13 toxin.</title>
        <authorList>
            <person name="Callol A."/>
            <person name="Pajuelo D."/>
            <person name="Ebbesson L."/>
            <person name="Teles M."/>
            <person name="MacKenzie S."/>
            <person name="Amaro C."/>
        </authorList>
    </citation>
    <scope>NUCLEOTIDE SEQUENCE</scope>
</reference>
<reference evidence="1" key="1">
    <citation type="submission" date="2014-11" db="EMBL/GenBank/DDBJ databases">
        <authorList>
            <person name="Amaro Gonzalez C."/>
        </authorList>
    </citation>
    <scope>NUCLEOTIDE SEQUENCE</scope>
</reference>
<dbReference type="AlphaFoldDB" id="A0A0E9SD18"/>
<evidence type="ECO:0000313" key="1">
    <source>
        <dbReference type="EMBL" id="JAH38398.1"/>
    </source>
</evidence>
<sequence>MCKGGGRVVKVHDVGL</sequence>
<name>A0A0E9SD18_ANGAN</name>
<dbReference type="EMBL" id="GBXM01070179">
    <property type="protein sequence ID" value="JAH38398.1"/>
    <property type="molecule type" value="Transcribed_RNA"/>
</dbReference>
<accession>A0A0E9SD18</accession>